<feature type="compositionally biased region" description="Polar residues" evidence="3">
    <location>
        <begin position="278"/>
        <end position="290"/>
    </location>
</feature>
<accession>A0A381Q1L9</accession>
<evidence type="ECO:0000256" key="3">
    <source>
        <dbReference type="SAM" id="MobiDB-lite"/>
    </source>
</evidence>
<dbReference type="Pfam" id="PF07676">
    <property type="entry name" value="PD40"/>
    <property type="match status" value="4"/>
</dbReference>
<dbReference type="InterPro" id="IPR011042">
    <property type="entry name" value="6-blade_b-propeller_TolB-like"/>
</dbReference>
<evidence type="ECO:0000313" key="5">
    <source>
        <dbReference type="EMBL" id="SUZ73192.1"/>
    </source>
</evidence>
<gene>
    <name evidence="5" type="ORF">METZ01_LOCUS26046</name>
</gene>
<dbReference type="PANTHER" id="PTHR42776:SF27">
    <property type="entry name" value="DIPEPTIDYL PEPTIDASE FAMILY MEMBER 6"/>
    <property type="match status" value="1"/>
</dbReference>
<dbReference type="EMBL" id="UINC01001171">
    <property type="protein sequence ID" value="SUZ73192.1"/>
    <property type="molecule type" value="Genomic_DNA"/>
</dbReference>
<keyword evidence="2" id="KW-0645">Protease</keyword>
<dbReference type="InterPro" id="IPR001375">
    <property type="entry name" value="Peptidase_S9_cat"/>
</dbReference>
<keyword evidence="2" id="KW-0720">Serine protease</keyword>
<dbReference type="GO" id="GO:0004252">
    <property type="term" value="F:serine-type endopeptidase activity"/>
    <property type="evidence" value="ECO:0007669"/>
    <property type="project" value="TreeGrafter"/>
</dbReference>
<dbReference type="PANTHER" id="PTHR42776">
    <property type="entry name" value="SERINE PEPTIDASE S9 FAMILY MEMBER"/>
    <property type="match status" value="1"/>
</dbReference>
<evidence type="ECO:0000259" key="4">
    <source>
        <dbReference type="Pfam" id="PF00326"/>
    </source>
</evidence>
<dbReference type="InterPro" id="IPR029058">
    <property type="entry name" value="AB_hydrolase_fold"/>
</dbReference>
<dbReference type="GO" id="GO:0006508">
    <property type="term" value="P:proteolysis"/>
    <property type="evidence" value="ECO:0007669"/>
    <property type="project" value="InterPro"/>
</dbReference>
<dbReference type="Pfam" id="PF00326">
    <property type="entry name" value="Peptidase_S9"/>
    <property type="match status" value="1"/>
</dbReference>
<dbReference type="SUPFAM" id="SSF53474">
    <property type="entry name" value="alpha/beta-Hydrolases"/>
    <property type="match status" value="1"/>
</dbReference>
<keyword evidence="1" id="KW-0378">Hydrolase</keyword>
<organism evidence="5">
    <name type="scientific">marine metagenome</name>
    <dbReference type="NCBI Taxonomy" id="408172"/>
    <lineage>
        <taxon>unclassified sequences</taxon>
        <taxon>metagenomes</taxon>
        <taxon>ecological metagenomes</taxon>
    </lineage>
</organism>
<feature type="domain" description="Peptidase S9 prolyl oligopeptidase catalytic" evidence="4">
    <location>
        <begin position="484"/>
        <end position="692"/>
    </location>
</feature>
<dbReference type="SUPFAM" id="SSF82171">
    <property type="entry name" value="DPP6 N-terminal domain-like"/>
    <property type="match status" value="1"/>
</dbReference>
<protein>
    <recommendedName>
        <fullName evidence="4">Peptidase S9 prolyl oligopeptidase catalytic domain-containing protein</fullName>
    </recommendedName>
</protein>
<dbReference type="Gene3D" id="2.120.10.30">
    <property type="entry name" value="TolB, C-terminal domain"/>
    <property type="match status" value="3"/>
</dbReference>
<dbReference type="Gene3D" id="3.40.50.1820">
    <property type="entry name" value="alpha/beta hydrolase"/>
    <property type="match status" value="1"/>
</dbReference>
<dbReference type="InterPro" id="IPR011659">
    <property type="entry name" value="WD40"/>
</dbReference>
<dbReference type="AlphaFoldDB" id="A0A381Q1L9"/>
<proteinExistence type="predicted"/>
<name>A0A381Q1L9_9ZZZZ</name>
<evidence type="ECO:0000256" key="1">
    <source>
        <dbReference type="ARBA" id="ARBA00022801"/>
    </source>
</evidence>
<sequence>MRATPARTLGLLGAAWVLLATTPGPAAAQRGLQPADYYDLVTVGYVAVAPEGDLVAFTVTRVLEEENSRRREIWMQALENGRPAGDPYSFTAPTGDSYAPRWSPDGSLLSFTSRRGDDNNTTWFVRVSGPGGEAFHIEGVRGAPVWSADGEWIAYLALAEDAETEERDGWIAPDALSNTLDPERFDGRVVTSTRYKADGTLELRPHFSANESADLYLVSAGGGVPRRLTTLPFDKSGVAWSSDGRTIYFSGDEDQDDESSEVLSRDIWAVRVTDGSVTALTPNPGSEASPSPSPDGTRLAFVFTAERGAERDLMVVDVGGDGRFTAVPVNLTQGWDLEPGAPLWSADGTAILFSASVSGNRHLFRVPAAGGPVVQVTDGERQLTSISLSDRGHIMAYAATDAVSPTELYVARGDGTAERRATEFNEALLDRVSLVPPERLTWIVGDSVEVEGWVIEPVDYTPGGKYPLILKIHGGPHGAYGNTFFPTFHVLSAAGFFVLYSNPRGSSGYGHEFMYATRGQWGVMDSEDFLTGVDATLARYPEADSTRVGISGGSYGGFMTNWLVATSDRFQAAVTSRSITNWESWWGSSDAQALTEYEFYGAPWERRDLYRRLSPISYVENVTAPTLIIHSENDYRTPIGDAEQWFMALKNLGVPVEMVRYPSSSHGLSRTGEPWLLVDRLERIRSWFEHWLIERTPTLSGGGN</sequence>
<feature type="region of interest" description="Disordered" evidence="3">
    <location>
        <begin position="278"/>
        <end position="297"/>
    </location>
</feature>
<reference evidence="5" key="1">
    <citation type="submission" date="2018-05" db="EMBL/GenBank/DDBJ databases">
        <authorList>
            <person name="Lanie J.A."/>
            <person name="Ng W.-L."/>
            <person name="Kazmierczak K.M."/>
            <person name="Andrzejewski T.M."/>
            <person name="Davidsen T.M."/>
            <person name="Wayne K.J."/>
            <person name="Tettelin H."/>
            <person name="Glass J.I."/>
            <person name="Rusch D."/>
            <person name="Podicherti R."/>
            <person name="Tsui H.-C.T."/>
            <person name="Winkler M.E."/>
        </authorList>
    </citation>
    <scope>NUCLEOTIDE SEQUENCE</scope>
</reference>
<evidence type="ECO:0000256" key="2">
    <source>
        <dbReference type="ARBA" id="ARBA00022825"/>
    </source>
</evidence>